<keyword evidence="5" id="KW-1185">Reference proteome</keyword>
<dbReference type="GO" id="GO:0003677">
    <property type="term" value="F:DNA binding"/>
    <property type="evidence" value="ECO:0007669"/>
    <property type="project" value="UniProtKB-KW"/>
</dbReference>
<reference evidence="4 5" key="1">
    <citation type="submission" date="2015-04" db="EMBL/GenBank/DDBJ databases">
        <title>Genome sequence of Kerstersia gyiorum CG1.</title>
        <authorList>
            <person name="Greninger A.L."/>
            <person name="Kozyreva V."/>
            <person name="Chaturvedi V."/>
        </authorList>
    </citation>
    <scope>NUCLEOTIDE SEQUENCE [LARGE SCALE GENOMIC DNA]</scope>
    <source>
        <strain evidence="4 5">CG1</strain>
    </source>
</reference>
<dbReference type="GO" id="GO:0046872">
    <property type="term" value="F:metal ion binding"/>
    <property type="evidence" value="ECO:0007669"/>
    <property type="project" value="InterPro"/>
</dbReference>
<sequence>MEDVMKIGQLAQHTGCGVETIRYYEQIGLLPPPQRNSSNYRVYGAEHHERLLFIRHCRSLDMSLDEIRALLDLREEPRQGCQQVNTLLDRHIEEIEQRMAALSELRARLDSLRRQCNGDHPVEECAIIQGLSHCAQCDGVPLAHSQHAIHAHP</sequence>
<organism evidence="4 5">
    <name type="scientific">Kerstersia gyiorum</name>
    <dbReference type="NCBI Taxonomy" id="206506"/>
    <lineage>
        <taxon>Bacteria</taxon>
        <taxon>Pseudomonadati</taxon>
        <taxon>Pseudomonadota</taxon>
        <taxon>Betaproteobacteria</taxon>
        <taxon>Burkholderiales</taxon>
        <taxon>Alcaligenaceae</taxon>
        <taxon>Kerstersia</taxon>
    </lineage>
</organism>
<dbReference type="PROSITE" id="PS50937">
    <property type="entry name" value="HTH_MERR_2"/>
    <property type="match status" value="1"/>
</dbReference>
<dbReference type="NCBIfam" id="TIGR02047">
    <property type="entry name" value="CadR-PbrR"/>
    <property type="match status" value="1"/>
</dbReference>
<dbReference type="GO" id="GO:0045893">
    <property type="term" value="P:positive regulation of DNA-templated transcription"/>
    <property type="evidence" value="ECO:0007669"/>
    <property type="project" value="InterPro"/>
</dbReference>
<dbReference type="InterPro" id="IPR011791">
    <property type="entry name" value="CadR-PbrR"/>
</dbReference>
<dbReference type="PRINTS" id="PR00040">
    <property type="entry name" value="HTHMERR"/>
</dbReference>
<feature type="domain" description="HTH merR-type" evidence="3">
    <location>
        <begin position="4"/>
        <end position="73"/>
    </location>
</feature>
<evidence type="ECO:0000256" key="2">
    <source>
        <dbReference type="SAM" id="Coils"/>
    </source>
</evidence>
<dbReference type="PANTHER" id="PTHR30204">
    <property type="entry name" value="REDOX-CYCLING DRUG-SENSING TRANSCRIPTIONAL ACTIVATOR SOXR"/>
    <property type="match status" value="1"/>
</dbReference>
<protein>
    <recommendedName>
        <fullName evidence="3">HTH merR-type domain-containing protein</fullName>
    </recommendedName>
</protein>
<dbReference type="AlphaFoldDB" id="A0A171KTA4"/>
<dbReference type="SMART" id="SM00422">
    <property type="entry name" value="HTH_MERR"/>
    <property type="match status" value="1"/>
</dbReference>
<evidence type="ECO:0000259" key="3">
    <source>
        <dbReference type="PROSITE" id="PS50937"/>
    </source>
</evidence>
<dbReference type="EMBL" id="LBNE01000003">
    <property type="protein sequence ID" value="KKO72121.1"/>
    <property type="molecule type" value="Genomic_DNA"/>
</dbReference>
<dbReference type="GO" id="GO:0003700">
    <property type="term" value="F:DNA-binding transcription factor activity"/>
    <property type="evidence" value="ECO:0007669"/>
    <property type="project" value="InterPro"/>
</dbReference>
<evidence type="ECO:0000256" key="1">
    <source>
        <dbReference type="ARBA" id="ARBA00023125"/>
    </source>
</evidence>
<dbReference type="Gene3D" id="1.10.1660.10">
    <property type="match status" value="1"/>
</dbReference>
<evidence type="ECO:0000313" key="5">
    <source>
        <dbReference type="Proteomes" id="UP000078084"/>
    </source>
</evidence>
<dbReference type="SUPFAM" id="SSF46955">
    <property type="entry name" value="Putative DNA-binding domain"/>
    <property type="match status" value="1"/>
</dbReference>
<dbReference type="STRING" id="206506.AAV32_07195"/>
<dbReference type="InterPro" id="IPR009061">
    <property type="entry name" value="DNA-bd_dom_put_sf"/>
</dbReference>
<keyword evidence="2" id="KW-0175">Coiled coil</keyword>
<keyword evidence="1" id="KW-0238">DNA-binding</keyword>
<comment type="caution">
    <text evidence="4">The sequence shown here is derived from an EMBL/GenBank/DDBJ whole genome shotgun (WGS) entry which is preliminary data.</text>
</comment>
<dbReference type="PATRIC" id="fig|206506.3.peg.1540"/>
<gene>
    <name evidence="4" type="ORF">AAV32_07195</name>
</gene>
<dbReference type="PANTHER" id="PTHR30204:SF92">
    <property type="entry name" value="HTH-TYPE TRANSCRIPTIONAL REGULATOR ZNTR"/>
    <property type="match status" value="1"/>
</dbReference>
<dbReference type="CDD" id="cd04784">
    <property type="entry name" value="HTH_CadR-PbrR"/>
    <property type="match status" value="1"/>
</dbReference>
<evidence type="ECO:0000313" key="4">
    <source>
        <dbReference type="EMBL" id="KKO72121.1"/>
    </source>
</evidence>
<feature type="coiled-coil region" evidence="2">
    <location>
        <begin position="85"/>
        <end position="115"/>
    </location>
</feature>
<accession>A0A171KTA4</accession>
<proteinExistence type="predicted"/>
<name>A0A171KTA4_9BURK</name>
<dbReference type="Pfam" id="PF13411">
    <property type="entry name" value="MerR_1"/>
    <property type="match status" value="1"/>
</dbReference>
<dbReference type="InterPro" id="IPR000551">
    <property type="entry name" value="MerR-type_HTH_dom"/>
</dbReference>
<dbReference type="Proteomes" id="UP000078084">
    <property type="component" value="Unassembled WGS sequence"/>
</dbReference>
<dbReference type="InterPro" id="IPR047057">
    <property type="entry name" value="MerR_fam"/>
</dbReference>